<keyword evidence="2" id="KW-1185">Reference proteome</keyword>
<evidence type="ECO:0000313" key="1">
    <source>
        <dbReference type="EMBL" id="KAI0050876.1"/>
    </source>
</evidence>
<proteinExistence type="predicted"/>
<dbReference type="EMBL" id="MU275857">
    <property type="protein sequence ID" value="KAI0050876.1"/>
    <property type="molecule type" value="Genomic_DNA"/>
</dbReference>
<reference evidence="1" key="1">
    <citation type="submission" date="2021-02" db="EMBL/GenBank/DDBJ databases">
        <authorList>
            <consortium name="DOE Joint Genome Institute"/>
            <person name="Ahrendt S."/>
            <person name="Looney B.P."/>
            <person name="Miyauchi S."/>
            <person name="Morin E."/>
            <person name="Drula E."/>
            <person name="Courty P.E."/>
            <person name="Chicoki N."/>
            <person name="Fauchery L."/>
            <person name="Kohler A."/>
            <person name="Kuo A."/>
            <person name="Labutti K."/>
            <person name="Pangilinan J."/>
            <person name="Lipzen A."/>
            <person name="Riley R."/>
            <person name="Andreopoulos W."/>
            <person name="He G."/>
            <person name="Johnson J."/>
            <person name="Barry K.W."/>
            <person name="Grigoriev I.V."/>
            <person name="Nagy L."/>
            <person name="Hibbett D."/>
            <person name="Henrissat B."/>
            <person name="Matheny P.B."/>
            <person name="Labbe J."/>
            <person name="Martin F."/>
        </authorList>
    </citation>
    <scope>NUCLEOTIDE SEQUENCE</scope>
    <source>
        <strain evidence="1">FP105234-sp</strain>
    </source>
</reference>
<comment type="caution">
    <text evidence="1">The sequence shown here is derived from an EMBL/GenBank/DDBJ whole genome shotgun (WGS) entry which is preliminary data.</text>
</comment>
<reference evidence="1" key="2">
    <citation type="journal article" date="2022" name="New Phytol.">
        <title>Evolutionary transition to the ectomycorrhizal habit in the genomes of a hyperdiverse lineage of mushroom-forming fungi.</title>
        <authorList>
            <person name="Looney B."/>
            <person name="Miyauchi S."/>
            <person name="Morin E."/>
            <person name="Drula E."/>
            <person name="Courty P.E."/>
            <person name="Kohler A."/>
            <person name="Kuo A."/>
            <person name="LaButti K."/>
            <person name="Pangilinan J."/>
            <person name="Lipzen A."/>
            <person name="Riley R."/>
            <person name="Andreopoulos W."/>
            <person name="He G."/>
            <person name="Johnson J."/>
            <person name="Nolan M."/>
            <person name="Tritt A."/>
            <person name="Barry K.W."/>
            <person name="Grigoriev I.V."/>
            <person name="Nagy L.G."/>
            <person name="Hibbett D."/>
            <person name="Henrissat B."/>
            <person name="Matheny P.B."/>
            <person name="Labbe J."/>
            <person name="Martin F.M."/>
        </authorList>
    </citation>
    <scope>NUCLEOTIDE SEQUENCE</scope>
    <source>
        <strain evidence="1">FP105234-sp</strain>
    </source>
</reference>
<dbReference type="Proteomes" id="UP000814033">
    <property type="component" value="Unassembled WGS sequence"/>
</dbReference>
<protein>
    <submittedName>
        <fullName evidence="1">Uncharacterized protein</fullName>
    </submittedName>
</protein>
<organism evidence="1 2">
    <name type="scientific">Auriscalpium vulgare</name>
    <dbReference type="NCBI Taxonomy" id="40419"/>
    <lineage>
        <taxon>Eukaryota</taxon>
        <taxon>Fungi</taxon>
        <taxon>Dikarya</taxon>
        <taxon>Basidiomycota</taxon>
        <taxon>Agaricomycotina</taxon>
        <taxon>Agaricomycetes</taxon>
        <taxon>Russulales</taxon>
        <taxon>Auriscalpiaceae</taxon>
        <taxon>Auriscalpium</taxon>
    </lineage>
</organism>
<name>A0ACB8S3A8_9AGAM</name>
<evidence type="ECO:0000313" key="2">
    <source>
        <dbReference type="Proteomes" id="UP000814033"/>
    </source>
</evidence>
<gene>
    <name evidence="1" type="ORF">FA95DRAFT_495278</name>
</gene>
<sequence>MAQTATQTQARQPNATNRGRRINRARGKGGPSASAAQPEPAKASNAKAAEKDAARTTQAVAPGEVSASQIVAVEGEEVDESRVCWICAETVKYYAVSECNHRTCHVCGLRLRALYKKLDCTFCKEPQPSVIFTVSGDAPFSSYAPADIAFKDAKLSIFFETQEMMEDALILLRFNCPDTSCDYIATGWNDLKLHARGVHGKLMCDLCLRQKKVFSHEHALYTQVQLSIHLPSIPHRGQKAAPKEQVEGGAHPLCEFCRECYFGDDELYAHMRHTHEECFICKRNDVRDQYFKNYEALEKHFDHAHHACPNPVCQARKFVVFGSVLDLQAHNVEEHGATMSSRDKKDARRVDAAFEFQEVGAGRRRGPRDRDPPPHQPVATGPSRGGGAGASRRTRFGGHLTGDGDGDGNDSQTPSRRQSPSPPPPDMDPVTAERYSALYARLRSVAPNPTNAVAALKLSIRSFNSAESNARDFISTTWNILDRDLDNTASIINLVVDLLEDEEKKSLLLGAWNGFKLEQRRQFPDLVPTSIGSDYAGISAGRVLNARTSSALPSPRQSSRTVQDRVARAATSGAGSAPASRPPAFPPLQQAAVAAPAAPAFRQSVRSTAWSASAAGASAPAPQSQPAPSAPSASSARPPPPKLSSAAFPTLPSASASRLKPVTGSNTSLQKILGSAAPATSAWSPGASAEAGGAPEQAVAGGKKKGKGKQKQTLFTLGSFPT</sequence>
<accession>A0ACB8S3A8</accession>